<accession>A0A0J9E0R5</accession>
<dbReference type="SUPFAM" id="SSF48452">
    <property type="entry name" value="TPR-like"/>
    <property type="match status" value="1"/>
</dbReference>
<keyword evidence="2" id="KW-0802">TPR repeat</keyword>
<evidence type="ECO:0000313" key="4">
    <source>
        <dbReference type="Proteomes" id="UP000037178"/>
    </source>
</evidence>
<proteinExistence type="predicted"/>
<dbReference type="AlphaFoldDB" id="A0A0J9E0R5"/>
<gene>
    <name evidence="3" type="ORF">AIOL_001480</name>
</gene>
<dbReference type="InterPro" id="IPR027417">
    <property type="entry name" value="P-loop_NTPase"/>
</dbReference>
<keyword evidence="1" id="KW-0808">Transferase</keyword>
<keyword evidence="4" id="KW-1185">Reference proteome</keyword>
<dbReference type="Gene3D" id="3.40.50.300">
    <property type="entry name" value="P-loop containing nucleotide triphosphate hydrolases"/>
    <property type="match status" value="1"/>
</dbReference>
<feature type="repeat" description="TPR" evidence="2">
    <location>
        <begin position="49"/>
        <end position="82"/>
    </location>
</feature>
<dbReference type="PROSITE" id="PS50005">
    <property type="entry name" value="TPR"/>
    <property type="match status" value="1"/>
</dbReference>
<protein>
    <submittedName>
        <fullName evidence="3">TPR repeat domain protein</fullName>
    </submittedName>
</protein>
<dbReference type="PANTHER" id="PTHR12788:SF10">
    <property type="entry name" value="PROTEIN-TYROSINE SULFOTRANSFERASE"/>
    <property type="match status" value="1"/>
</dbReference>
<sequence length="452" mass="49825">MIAFGSDYVAQNPLDFEVLTLMAEAYLTLRFVNEAETLFQILYTQQRSARTVAGLGLAKSSLGNFKEARTLFKEALMLNSDYLPAWSGLTEIHRYSRQDPVLKRLQRAITRNKRRPEVEGTLHYLMCKAMNDMGKWAQAWQHAERGAALLNKTNDPSGLWSWQTDQAAVATADLLAAAPQTQVDSEGLIFVVGMPRSGTSLLETMLSNAPGVFGCGELCFVSDVARNMSAGDIAAGREHASHAWLRDWSVESRAQVAEAYVSDLYARSGKGKYTRFIDKFPGNIICLPHISLLFPKARIIRMHRNPVDSCISNYLGQFAGGNTYTYNVDDLAETYAAYQACADTITPRLPNPVLEVRYEDLVGQPESEMRRILGFLDLSWDAACIAPEQSTTPCVTRSRGQVRSKISSKAVGRWRRYGDLARPLAQALDGHGIDIEDAGELLAAAGSARGAA</sequence>
<evidence type="ECO:0000256" key="1">
    <source>
        <dbReference type="ARBA" id="ARBA00022679"/>
    </source>
</evidence>
<dbReference type="SUPFAM" id="SSF52540">
    <property type="entry name" value="P-loop containing nucleoside triphosphate hydrolases"/>
    <property type="match status" value="1"/>
</dbReference>
<dbReference type="Pfam" id="PF13469">
    <property type="entry name" value="Sulfotransfer_3"/>
    <property type="match status" value="1"/>
</dbReference>
<dbReference type="Gene3D" id="1.25.40.10">
    <property type="entry name" value="Tetratricopeptide repeat domain"/>
    <property type="match status" value="1"/>
</dbReference>
<dbReference type="PATRIC" id="fig|1675527.3.peg.1568"/>
<dbReference type="PANTHER" id="PTHR12788">
    <property type="entry name" value="PROTEIN-TYROSINE SULFOTRANSFERASE 2"/>
    <property type="match status" value="1"/>
</dbReference>
<dbReference type="InterPro" id="IPR011990">
    <property type="entry name" value="TPR-like_helical_dom_sf"/>
</dbReference>
<comment type="caution">
    <text evidence="3">The sequence shown here is derived from an EMBL/GenBank/DDBJ whole genome shotgun (WGS) entry which is preliminary data.</text>
</comment>
<dbReference type="Proteomes" id="UP000037178">
    <property type="component" value="Unassembled WGS sequence"/>
</dbReference>
<evidence type="ECO:0000313" key="3">
    <source>
        <dbReference type="EMBL" id="KMW56526.1"/>
    </source>
</evidence>
<name>A0A0J9E0R5_9RHOB</name>
<dbReference type="GO" id="GO:0008476">
    <property type="term" value="F:protein-tyrosine sulfotransferase activity"/>
    <property type="evidence" value="ECO:0007669"/>
    <property type="project" value="InterPro"/>
</dbReference>
<reference evidence="3 4" key="1">
    <citation type="submission" date="2015-06" db="EMBL/GenBank/DDBJ databases">
        <title>Draft genome sequence of an Alphaproteobacteria species associated to the Mediterranean sponge Oscarella lobularis.</title>
        <authorList>
            <person name="Jourda C."/>
            <person name="Santini S."/>
            <person name="Claverie J.-M."/>
        </authorList>
    </citation>
    <scope>NUCLEOTIDE SEQUENCE [LARGE SCALE GENOMIC DNA]</scope>
    <source>
        <strain evidence="3">IGS</strain>
    </source>
</reference>
<dbReference type="EMBL" id="LFTY01000002">
    <property type="protein sequence ID" value="KMW56526.1"/>
    <property type="molecule type" value="Genomic_DNA"/>
</dbReference>
<dbReference type="STRING" id="1675527.AIOL_001480"/>
<dbReference type="InterPro" id="IPR019734">
    <property type="entry name" value="TPR_rpt"/>
</dbReference>
<organism evidence="3 4">
    <name type="scientific">Candidatus Rhodobacter oscarellae</name>
    <dbReference type="NCBI Taxonomy" id="1675527"/>
    <lineage>
        <taxon>Bacteria</taxon>
        <taxon>Pseudomonadati</taxon>
        <taxon>Pseudomonadota</taxon>
        <taxon>Alphaproteobacteria</taxon>
        <taxon>Rhodobacterales</taxon>
        <taxon>Rhodobacter group</taxon>
        <taxon>Rhodobacter</taxon>
    </lineage>
</organism>
<dbReference type="InterPro" id="IPR026634">
    <property type="entry name" value="TPST-like"/>
</dbReference>
<evidence type="ECO:0000256" key="2">
    <source>
        <dbReference type="PROSITE-ProRule" id="PRU00339"/>
    </source>
</evidence>